<dbReference type="Pfam" id="PF18895">
    <property type="entry name" value="T4SS_pilin"/>
    <property type="match status" value="1"/>
</dbReference>
<feature type="transmembrane region" description="Helical" evidence="2">
    <location>
        <begin position="60"/>
        <end position="80"/>
    </location>
</feature>
<keyword evidence="2" id="KW-0812">Transmembrane</keyword>
<name>A0ABX0BW50_9PSEU</name>
<keyword evidence="2" id="KW-1133">Transmembrane helix</keyword>
<gene>
    <name evidence="3" type="ORF">G3I59_23055</name>
</gene>
<evidence type="ECO:0000313" key="4">
    <source>
        <dbReference type="Proteomes" id="UP000470404"/>
    </source>
</evidence>
<sequence>MRVTPHPQTQHTTAPRASASSASDQHRPRTSVVSPARPTADTVGARPRHRISQVRPVRRAVTRSLVFAVLGVVLFSSLAADAAEASTQVLAIASSVGEVFDNIRNWLLGILAGLATVFLTVGGVRYLMAGNDPGEVEKAKQSFKSAGWGYGLAALAPLVVEILRGIVGA</sequence>
<feature type="region of interest" description="Disordered" evidence="1">
    <location>
        <begin position="1"/>
        <end position="50"/>
    </location>
</feature>
<evidence type="ECO:0000313" key="3">
    <source>
        <dbReference type="EMBL" id="NEC58409.1"/>
    </source>
</evidence>
<evidence type="ECO:0000256" key="1">
    <source>
        <dbReference type="SAM" id="MobiDB-lite"/>
    </source>
</evidence>
<feature type="compositionally biased region" description="Low complexity" evidence="1">
    <location>
        <begin position="1"/>
        <end position="23"/>
    </location>
</feature>
<feature type="transmembrane region" description="Helical" evidence="2">
    <location>
        <begin position="106"/>
        <end position="127"/>
    </location>
</feature>
<proteinExistence type="predicted"/>
<evidence type="ECO:0000256" key="2">
    <source>
        <dbReference type="SAM" id="Phobius"/>
    </source>
</evidence>
<keyword evidence="2" id="KW-0472">Membrane</keyword>
<evidence type="ECO:0008006" key="5">
    <source>
        <dbReference type="Google" id="ProtNLM"/>
    </source>
</evidence>
<dbReference type="Proteomes" id="UP000470404">
    <property type="component" value="Unassembled WGS sequence"/>
</dbReference>
<keyword evidence="4" id="KW-1185">Reference proteome</keyword>
<dbReference type="EMBL" id="JAAGNC010000116">
    <property type="protein sequence ID" value="NEC58409.1"/>
    <property type="molecule type" value="Genomic_DNA"/>
</dbReference>
<comment type="caution">
    <text evidence="3">The sequence shown here is derived from an EMBL/GenBank/DDBJ whole genome shotgun (WGS) entry which is preliminary data.</text>
</comment>
<dbReference type="InterPro" id="IPR043993">
    <property type="entry name" value="T4SS_pilin"/>
</dbReference>
<feature type="transmembrane region" description="Helical" evidence="2">
    <location>
        <begin position="148"/>
        <end position="167"/>
    </location>
</feature>
<organism evidence="3 4">
    <name type="scientific">Amycolatopsis rubida</name>
    <dbReference type="NCBI Taxonomy" id="112413"/>
    <lineage>
        <taxon>Bacteria</taxon>
        <taxon>Bacillati</taxon>
        <taxon>Actinomycetota</taxon>
        <taxon>Actinomycetes</taxon>
        <taxon>Pseudonocardiales</taxon>
        <taxon>Pseudonocardiaceae</taxon>
        <taxon>Amycolatopsis</taxon>
    </lineage>
</organism>
<accession>A0ABX0BW50</accession>
<protein>
    <recommendedName>
        <fullName evidence="5">TrbC/VIRB2 family protein</fullName>
    </recommendedName>
</protein>
<reference evidence="3 4" key="1">
    <citation type="submission" date="2020-01" db="EMBL/GenBank/DDBJ databases">
        <title>Insect and environment-associated Actinomycetes.</title>
        <authorList>
            <person name="Currrie C."/>
            <person name="Chevrette M."/>
            <person name="Carlson C."/>
            <person name="Stubbendieck R."/>
            <person name="Wendt-Pienkowski E."/>
        </authorList>
    </citation>
    <scope>NUCLEOTIDE SEQUENCE [LARGE SCALE GENOMIC DNA]</scope>
    <source>
        <strain evidence="3 4">SID8386</strain>
    </source>
</reference>